<organism evidence="2 3">
    <name type="scientific">Bursaphelenchus okinawaensis</name>
    <dbReference type="NCBI Taxonomy" id="465554"/>
    <lineage>
        <taxon>Eukaryota</taxon>
        <taxon>Metazoa</taxon>
        <taxon>Ecdysozoa</taxon>
        <taxon>Nematoda</taxon>
        <taxon>Chromadorea</taxon>
        <taxon>Rhabditida</taxon>
        <taxon>Tylenchina</taxon>
        <taxon>Tylenchomorpha</taxon>
        <taxon>Aphelenchoidea</taxon>
        <taxon>Aphelenchoididae</taxon>
        <taxon>Bursaphelenchus</taxon>
    </lineage>
</organism>
<name>A0A811KHY4_9BILA</name>
<proteinExistence type="predicted"/>
<reference evidence="2" key="1">
    <citation type="submission" date="2020-09" db="EMBL/GenBank/DDBJ databases">
        <authorList>
            <person name="Kikuchi T."/>
        </authorList>
    </citation>
    <scope>NUCLEOTIDE SEQUENCE</scope>
    <source>
        <strain evidence="2">SH1</strain>
    </source>
</reference>
<evidence type="ECO:0000256" key="1">
    <source>
        <dbReference type="SAM" id="Phobius"/>
    </source>
</evidence>
<dbReference type="EMBL" id="CAJFDH010000003">
    <property type="protein sequence ID" value="CAD5214958.1"/>
    <property type="molecule type" value="Genomic_DNA"/>
</dbReference>
<accession>A0A811KHY4</accession>
<protein>
    <submittedName>
        <fullName evidence="2">Uncharacterized protein</fullName>
    </submittedName>
</protein>
<evidence type="ECO:0000313" key="3">
    <source>
        <dbReference type="Proteomes" id="UP000614601"/>
    </source>
</evidence>
<evidence type="ECO:0000313" key="2">
    <source>
        <dbReference type="EMBL" id="CAD5214958.1"/>
    </source>
</evidence>
<gene>
    <name evidence="2" type="ORF">BOKJ2_LOCUS5853</name>
</gene>
<feature type="transmembrane region" description="Helical" evidence="1">
    <location>
        <begin position="12"/>
        <end position="31"/>
    </location>
</feature>
<comment type="caution">
    <text evidence="2">The sequence shown here is derived from an EMBL/GenBank/DDBJ whole genome shotgun (WGS) entry which is preliminary data.</text>
</comment>
<keyword evidence="3" id="KW-1185">Reference proteome</keyword>
<dbReference type="OrthoDB" id="5822058at2759"/>
<dbReference type="AlphaFoldDB" id="A0A811KHY4"/>
<dbReference type="Proteomes" id="UP000783686">
    <property type="component" value="Unassembled WGS sequence"/>
</dbReference>
<dbReference type="EMBL" id="CAJFCW020000003">
    <property type="protein sequence ID" value="CAG9103441.1"/>
    <property type="molecule type" value="Genomic_DNA"/>
</dbReference>
<keyword evidence="1" id="KW-0812">Transmembrane</keyword>
<sequence>MWVLYSTTASLVFAISILAYTAIVILVYLILKACNPDMFANTSDNEIEGLQYGEPSFANCSFLYKCFPCSTCSFRSCWRNVLPTKSFSLRQLANCECIRPTIHGNSPYRVDLICCKV</sequence>
<keyword evidence="1" id="KW-0472">Membrane</keyword>
<keyword evidence="1" id="KW-1133">Transmembrane helix</keyword>
<dbReference type="Proteomes" id="UP000614601">
    <property type="component" value="Unassembled WGS sequence"/>
</dbReference>